<name>A0A0S4XQP1_9BACT</name>
<keyword evidence="2" id="KW-1003">Cell membrane</keyword>
<sequence length="355" mass="40412">MKLYYWYITKHFFKNFIVILLGVTAMFVLINYLTYGSRINGAFNQKISYMFYSWEHSLSILYPLALVFGAIATKVQFVKNNTMGAMYSFGYTNKRLLLPVLMVSSIVYLIFVFLQTTSFAYAKDSADSFVGTGSKVGVPEKLFLKYNDTYVYIEKLDQVTKKIYGLSLFEIKDNKIKYTMKSPVGTYNGKSWILKDAVMKTNHYDGEMLQKYSIKNYAQFSTLNGYKPAVIDSVSDDGGSMKLLDAYETYKLLAKQNIDTTKIRASVYSKIISPMFIFGLIVLIFFKIPYLARYENMTRVASIAIAISLLIWASFTGINFFGSNGVVLPEIASFVPIIILSIFGFKSYFGKEMLA</sequence>
<dbReference type="PANTHER" id="PTHR33529">
    <property type="entry name" value="SLR0882 PROTEIN-RELATED"/>
    <property type="match status" value="1"/>
</dbReference>
<organism evidence="7">
    <name type="scientific">Sulfurovum sp. enrichment culture clone C5</name>
    <dbReference type="NCBI Taxonomy" id="497650"/>
    <lineage>
        <taxon>Bacteria</taxon>
        <taxon>Pseudomonadati</taxon>
        <taxon>Campylobacterota</taxon>
        <taxon>Epsilonproteobacteria</taxon>
        <taxon>Campylobacterales</taxon>
        <taxon>Sulfurovaceae</taxon>
        <taxon>Sulfurovum</taxon>
        <taxon>environmental samples</taxon>
    </lineage>
</organism>
<keyword evidence="3 6" id="KW-0812">Transmembrane</keyword>
<evidence type="ECO:0000256" key="1">
    <source>
        <dbReference type="ARBA" id="ARBA00004651"/>
    </source>
</evidence>
<evidence type="ECO:0000256" key="2">
    <source>
        <dbReference type="ARBA" id="ARBA00022475"/>
    </source>
</evidence>
<keyword evidence="4 6" id="KW-1133">Transmembrane helix</keyword>
<feature type="transmembrane region" description="Helical" evidence="6">
    <location>
        <begin position="96"/>
        <end position="114"/>
    </location>
</feature>
<evidence type="ECO:0000256" key="5">
    <source>
        <dbReference type="ARBA" id="ARBA00023136"/>
    </source>
</evidence>
<evidence type="ECO:0008006" key="8">
    <source>
        <dbReference type="Google" id="ProtNLM"/>
    </source>
</evidence>
<dbReference type="GO" id="GO:0015920">
    <property type="term" value="P:lipopolysaccharide transport"/>
    <property type="evidence" value="ECO:0007669"/>
    <property type="project" value="TreeGrafter"/>
</dbReference>
<feature type="transmembrane region" description="Helical" evidence="6">
    <location>
        <begin position="300"/>
        <end position="321"/>
    </location>
</feature>
<feature type="transmembrane region" description="Helical" evidence="6">
    <location>
        <begin position="12"/>
        <end position="34"/>
    </location>
</feature>
<comment type="subcellular location">
    <subcellularLocation>
        <location evidence="1">Cell membrane</location>
        <topology evidence="1">Multi-pass membrane protein</topology>
    </subcellularLocation>
</comment>
<evidence type="ECO:0000256" key="3">
    <source>
        <dbReference type="ARBA" id="ARBA00022692"/>
    </source>
</evidence>
<feature type="transmembrane region" description="Helical" evidence="6">
    <location>
        <begin position="327"/>
        <end position="349"/>
    </location>
</feature>
<dbReference type="Pfam" id="PF03739">
    <property type="entry name" value="LptF_LptG"/>
    <property type="match status" value="1"/>
</dbReference>
<dbReference type="EMBL" id="FAXN01000075">
    <property type="protein sequence ID" value="CUV66296.1"/>
    <property type="molecule type" value="Genomic_DNA"/>
</dbReference>
<reference evidence="7" key="1">
    <citation type="submission" date="2015-11" db="EMBL/GenBank/DDBJ databases">
        <authorList>
            <person name="Zhang Y."/>
            <person name="Guo Z."/>
        </authorList>
    </citation>
    <scope>NUCLEOTIDE SEQUENCE</scope>
    <source>
        <strain evidence="7">BN30871</strain>
    </source>
</reference>
<proteinExistence type="predicted"/>
<dbReference type="InterPro" id="IPR005495">
    <property type="entry name" value="LptG/LptF_permease"/>
</dbReference>
<dbReference type="GO" id="GO:0043190">
    <property type="term" value="C:ATP-binding cassette (ABC) transporter complex"/>
    <property type="evidence" value="ECO:0007669"/>
    <property type="project" value="TreeGrafter"/>
</dbReference>
<feature type="transmembrane region" description="Helical" evidence="6">
    <location>
        <begin position="54"/>
        <end position="75"/>
    </location>
</feature>
<evidence type="ECO:0000313" key="7">
    <source>
        <dbReference type="EMBL" id="CUV66296.1"/>
    </source>
</evidence>
<keyword evidence="5 6" id="KW-0472">Membrane</keyword>
<accession>A0A0S4XQP1</accession>
<evidence type="ECO:0000256" key="4">
    <source>
        <dbReference type="ARBA" id="ARBA00022989"/>
    </source>
</evidence>
<dbReference type="PANTHER" id="PTHR33529:SF6">
    <property type="entry name" value="YJGP_YJGQ FAMILY PERMEASE"/>
    <property type="match status" value="1"/>
</dbReference>
<protein>
    <recommendedName>
        <fullName evidence="8">Permease YjgP/YjgQ</fullName>
    </recommendedName>
</protein>
<dbReference type="AlphaFoldDB" id="A0A0S4XQP1"/>
<evidence type="ECO:0000256" key="6">
    <source>
        <dbReference type="SAM" id="Phobius"/>
    </source>
</evidence>
<gene>
    <name evidence="7" type="ORF">BN3087_710026</name>
</gene>
<feature type="transmembrane region" description="Helical" evidence="6">
    <location>
        <begin position="271"/>
        <end position="288"/>
    </location>
</feature>